<gene>
    <name evidence="1" type="ORF">SI8410_03004497</name>
</gene>
<dbReference type="Proteomes" id="UP000663760">
    <property type="component" value="Chromosome 3"/>
</dbReference>
<dbReference type="AlphaFoldDB" id="A0A7I8K865"/>
<evidence type="ECO:0000313" key="2">
    <source>
        <dbReference type="Proteomes" id="UP000663760"/>
    </source>
</evidence>
<evidence type="ECO:0000313" key="1">
    <source>
        <dbReference type="EMBL" id="CAA7393789.1"/>
    </source>
</evidence>
<dbReference type="PANTHER" id="PTHR36885">
    <property type="entry name" value="EXPRESSED PROTEIN"/>
    <property type="match status" value="1"/>
</dbReference>
<organism evidence="1 2">
    <name type="scientific">Spirodela intermedia</name>
    <name type="common">Intermediate duckweed</name>
    <dbReference type="NCBI Taxonomy" id="51605"/>
    <lineage>
        <taxon>Eukaryota</taxon>
        <taxon>Viridiplantae</taxon>
        <taxon>Streptophyta</taxon>
        <taxon>Embryophyta</taxon>
        <taxon>Tracheophyta</taxon>
        <taxon>Spermatophyta</taxon>
        <taxon>Magnoliopsida</taxon>
        <taxon>Liliopsida</taxon>
        <taxon>Araceae</taxon>
        <taxon>Lemnoideae</taxon>
        <taxon>Spirodela</taxon>
    </lineage>
</organism>
<name>A0A7I8K865_SPIIN</name>
<dbReference type="EMBL" id="LR746266">
    <property type="protein sequence ID" value="CAA7393789.1"/>
    <property type="molecule type" value="Genomic_DNA"/>
</dbReference>
<dbReference type="OrthoDB" id="691329at2759"/>
<sequence>MDDSMASVPETSPTGRRRLVELLKERQEPFLLAVYLLENGCRAERIPPSEAAAMSWTASACRRLHRIAGHGLRKRKKEGPASLVAAFLHWRCPPPKGWNRNRRGDLGSTFESGTSPCSVGSIRVSFCSSLENVFRTGMVTDFRMDEAGRWCRGRP</sequence>
<keyword evidence="2" id="KW-1185">Reference proteome</keyword>
<dbReference type="PANTHER" id="PTHR36885:SF2">
    <property type="entry name" value="DUF4378 DOMAIN-CONTAINING PROTEIN"/>
    <property type="match status" value="1"/>
</dbReference>
<proteinExistence type="predicted"/>
<accession>A0A7I8K865</accession>
<protein>
    <submittedName>
        <fullName evidence="1">Uncharacterized protein</fullName>
    </submittedName>
</protein>
<reference evidence="1" key="1">
    <citation type="submission" date="2020-02" db="EMBL/GenBank/DDBJ databases">
        <authorList>
            <person name="Scholz U."/>
            <person name="Mascher M."/>
            <person name="Fiebig A."/>
        </authorList>
    </citation>
    <scope>NUCLEOTIDE SEQUENCE</scope>
</reference>